<protein>
    <submittedName>
        <fullName evidence="1">Uncharacterized protein</fullName>
    </submittedName>
</protein>
<evidence type="ECO:0000313" key="2">
    <source>
        <dbReference type="Proteomes" id="UP001177021"/>
    </source>
</evidence>
<dbReference type="EMBL" id="CASHSV030000109">
    <property type="protein sequence ID" value="CAJ2650598.1"/>
    <property type="molecule type" value="Genomic_DNA"/>
</dbReference>
<sequence>MNIELMKMKIDKNWFVYLTFFFISLFLVVTDVSATYRFCTEDHECFYVVCLTPYVAKCFFNLFCTCYPPS</sequence>
<gene>
    <name evidence="1" type="ORF">MILVUS5_LOCUS18389</name>
</gene>
<keyword evidence="2" id="KW-1185">Reference proteome</keyword>
<dbReference type="Proteomes" id="UP001177021">
    <property type="component" value="Unassembled WGS sequence"/>
</dbReference>
<name>A0ACB0K4B7_TRIPR</name>
<proteinExistence type="predicted"/>
<evidence type="ECO:0000313" key="1">
    <source>
        <dbReference type="EMBL" id="CAJ2650598.1"/>
    </source>
</evidence>
<reference evidence="1" key="1">
    <citation type="submission" date="2023-10" db="EMBL/GenBank/DDBJ databases">
        <authorList>
            <person name="Rodriguez Cubillos JULIANA M."/>
            <person name="De Vega J."/>
        </authorList>
    </citation>
    <scope>NUCLEOTIDE SEQUENCE</scope>
</reference>
<accession>A0ACB0K4B7</accession>
<comment type="caution">
    <text evidence="1">The sequence shown here is derived from an EMBL/GenBank/DDBJ whole genome shotgun (WGS) entry which is preliminary data.</text>
</comment>
<organism evidence="1 2">
    <name type="scientific">Trifolium pratense</name>
    <name type="common">Red clover</name>
    <dbReference type="NCBI Taxonomy" id="57577"/>
    <lineage>
        <taxon>Eukaryota</taxon>
        <taxon>Viridiplantae</taxon>
        <taxon>Streptophyta</taxon>
        <taxon>Embryophyta</taxon>
        <taxon>Tracheophyta</taxon>
        <taxon>Spermatophyta</taxon>
        <taxon>Magnoliopsida</taxon>
        <taxon>eudicotyledons</taxon>
        <taxon>Gunneridae</taxon>
        <taxon>Pentapetalae</taxon>
        <taxon>rosids</taxon>
        <taxon>fabids</taxon>
        <taxon>Fabales</taxon>
        <taxon>Fabaceae</taxon>
        <taxon>Papilionoideae</taxon>
        <taxon>50 kb inversion clade</taxon>
        <taxon>NPAAA clade</taxon>
        <taxon>Hologalegina</taxon>
        <taxon>IRL clade</taxon>
        <taxon>Trifolieae</taxon>
        <taxon>Trifolium</taxon>
    </lineage>
</organism>